<proteinExistence type="predicted"/>
<gene>
    <name evidence="1" type="ORF">PISMIDRAFT_6513</name>
</gene>
<evidence type="ECO:0000313" key="1">
    <source>
        <dbReference type="EMBL" id="KIK29728.1"/>
    </source>
</evidence>
<keyword evidence="2" id="KW-1185">Reference proteome</keyword>
<dbReference type="STRING" id="765257.A0A0D0ACC9"/>
<sequence length="155" mass="17620">MSSSSLSSPVTATAKIPKRVFTPFTASEVDRYNRGNLIQPSKEFPKVIAGKRTFDDTTTLNSAAWKTCTHPESALYFCDIQRRIFTDSDVRDVKILRTIEKCILRLSLLAKSHSITFPSPSQPSSLPLELVLELTKGKRKECRYYFVDVQKRVLF</sequence>
<reference evidence="1 2" key="1">
    <citation type="submission" date="2014-04" db="EMBL/GenBank/DDBJ databases">
        <authorList>
            <consortium name="DOE Joint Genome Institute"/>
            <person name="Kuo A."/>
            <person name="Kohler A."/>
            <person name="Costa M.D."/>
            <person name="Nagy L.G."/>
            <person name="Floudas D."/>
            <person name="Copeland A."/>
            <person name="Barry K.W."/>
            <person name="Cichocki N."/>
            <person name="Veneault-Fourrey C."/>
            <person name="LaButti K."/>
            <person name="Lindquist E.A."/>
            <person name="Lipzen A."/>
            <person name="Lundell T."/>
            <person name="Morin E."/>
            <person name="Murat C."/>
            <person name="Sun H."/>
            <person name="Tunlid A."/>
            <person name="Henrissat B."/>
            <person name="Grigoriev I.V."/>
            <person name="Hibbett D.S."/>
            <person name="Martin F."/>
            <person name="Nordberg H.P."/>
            <person name="Cantor M.N."/>
            <person name="Hua S.X."/>
        </authorList>
    </citation>
    <scope>NUCLEOTIDE SEQUENCE [LARGE SCALE GENOMIC DNA]</scope>
    <source>
        <strain evidence="1 2">441</strain>
    </source>
</reference>
<evidence type="ECO:0000313" key="2">
    <source>
        <dbReference type="Proteomes" id="UP000054018"/>
    </source>
</evidence>
<organism evidence="1 2">
    <name type="scientific">Pisolithus microcarpus 441</name>
    <dbReference type="NCBI Taxonomy" id="765257"/>
    <lineage>
        <taxon>Eukaryota</taxon>
        <taxon>Fungi</taxon>
        <taxon>Dikarya</taxon>
        <taxon>Basidiomycota</taxon>
        <taxon>Agaricomycotina</taxon>
        <taxon>Agaricomycetes</taxon>
        <taxon>Agaricomycetidae</taxon>
        <taxon>Boletales</taxon>
        <taxon>Sclerodermatineae</taxon>
        <taxon>Pisolithaceae</taxon>
        <taxon>Pisolithus</taxon>
    </lineage>
</organism>
<reference evidence="2" key="2">
    <citation type="submission" date="2015-01" db="EMBL/GenBank/DDBJ databases">
        <title>Evolutionary Origins and Diversification of the Mycorrhizal Mutualists.</title>
        <authorList>
            <consortium name="DOE Joint Genome Institute"/>
            <consortium name="Mycorrhizal Genomics Consortium"/>
            <person name="Kohler A."/>
            <person name="Kuo A."/>
            <person name="Nagy L.G."/>
            <person name="Floudas D."/>
            <person name="Copeland A."/>
            <person name="Barry K.W."/>
            <person name="Cichocki N."/>
            <person name="Veneault-Fourrey C."/>
            <person name="LaButti K."/>
            <person name="Lindquist E.A."/>
            <person name="Lipzen A."/>
            <person name="Lundell T."/>
            <person name="Morin E."/>
            <person name="Murat C."/>
            <person name="Riley R."/>
            <person name="Ohm R."/>
            <person name="Sun H."/>
            <person name="Tunlid A."/>
            <person name="Henrissat B."/>
            <person name="Grigoriev I.V."/>
            <person name="Hibbett D.S."/>
            <person name="Martin F."/>
        </authorList>
    </citation>
    <scope>NUCLEOTIDE SEQUENCE [LARGE SCALE GENOMIC DNA]</scope>
    <source>
        <strain evidence="2">441</strain>
    </source>
</reference>
<protein>
    <submittedName>
        <fullName evidence="1">Uncharacterized protein</fullName>
    </submittedName>
</protein>
<dbReference type="HOGENOM" id="CLU_1696218_0_0_1"/>
<accession>A0A0D0ACC9</accession>
<dbReference type="AlphaFoldDB" id="A0A0D0ACC9"/>
<dbReference type="EMBL" id="KN833688">
    <property type="protein sequence ID" value="KIK29728.1"/>
    <property type="molecule type" value="Genomic_DNA"/>
</dbReference>
<dbReference type="OrthoDB" id="2657661at2759"/>
<name>A0A0D0ACC9_9AGAM</name>
<dbReference type="Proteomes" id="UP000054018">
    <property type="component" value="Unassembled WGS sequence"/>
</dbReference>